<dbReference type="Proteomes" id="UP001500604">
    <property type="component" value="Unassembled WGS sequence"/>
</dbReference>
<dbReference type="InterPro" id="IPR041854">
    <property type="entry name" value="BFD-like_2Fe2S-bd_dom_sf"/>
</dbReference>
<keyword evidence="8" id="KW-0408">Iron</keyword>
<keyword evidence="9" id="KW-0411">Iron-sulfur</keyword>
<dbReference type="SUPFAM" id="SSF53706">
    <property type="entry name" value="Formate dehydrogenase/DMSO reductase, domains 1-3"/>
    <property type="match status" value="1"/>
</dbReference>
<dbReference type="InterPro" id="IPR050123">
    <property type="entry name" value="Prok_molybdopt-oxidoreductase"/>
</dbReference>
<evidence type="ECO:0000256" key="5">
    <source>
        <dbReference type="ARBA" id="ARBA00022505"/>
    </source>
</evidence>
<dbReference type="SUPFAM" id="SSF50692">
    <property type="entry name" value="ADC-like"/>
    <property type="match status" value="1"/>
</dbReference>
<organism evidence="12 13">
    <name type="scientific">Kistimonas scapharcae</name>
    <dbReference type="NCBI Taxonomy" id="1036133"/>
    <lineage>
        <taxon>Bacteria</taxon>
        <taxon>Pseudomonadati</taxon>
        <taxon>Pseudomonadota</taxon>
        <taxon>Gammaproteobacteria</taxon>
        <taxon>Oceanospirillales</taxon>
        <taxon>Endozoicomonadaceae</taxon>
        <taxon>Kistimonas</taxon>
    </lineage>
</organism>
<evidence type="ECO:0000256" key="3">
    <source>
        <dbReference type="ARBA" id="ARBA00008747"/>
    </source>
</evidence>
<dbReference type="PROSITE" id="PS51669">
    <property type="entry name" value="4FE4S_MOW_BIS_MGD"/>
    <property type="match status" value="1"/>
</dbReference>
<dbReference type="Pfam" id="PF00384">
    <property type="entry name" value="Molybdopterin"/>
    <property type="match status" value="1"/>
</dbReference>
<reference evidence="13" key="1">
    <citation type="journal article" date="2019" name="Int. J. Syst. Evol. Microbiol.">
        <title>The Global Catalogue of Microorganisms (GCM) 10K type strain sequencing project: providing services to taxonomists for standard genome sequencing and annotation.</title>
        <authorList>
            <consortium name="The Broad Institute Genomics Platform"/>
            <consortium name="The Broad Institute Genome Sequencing Center for Infectious Disease"/>
            <person name="Wu L."/>
            <person name="Ma J."/>
        </authorList>
    </citation>
    <scope>NUCLEOTIDE SEQUENCE [LARGE SCALE GENOMIC DNA]</scope>
    <source>
        <strain evidence="13">JCM 17805</strain>
    </source>
</reference>
<dbReference type="InterPro" id="IPR006657">
    <property type="entry name" value="MoPterin_dinucl-bd_dom"/>
</dbReference>
<comment type="caution">
    <text evidence="12">The sequence shown here is derived from an EMBL/GenBank/DDBJ whole genome shotgun (WGS) entry which is preliminary data.</text>
</comment>
<dbReference type="CDD" id="cd02791">
    <property type="entry name" value="MopB_CT_Nitrate-R-NapA-like"/>
    <property type="match status" value="1"/>
</dbReference>
<evidence type="ECO:0000256" key="9">
    <source>
        <dbReference type="ARBA" id="ARBA00023014"/>
    </source>
</evidence>
<comment type="similarity">
    <text evidence="3">Belongs to the prokaryotic molybdopterin-containing oxidoreductase family. NasA/NapA/NarB subfamily.</text>
</comment>
<dbReference type="Pfam" id="PF04324">
    <property type="entry name" value="Fer2_BFD"/>
    <property type="match status" value="1"/>
</dbReference>
<evidence type="ECO:0000256" key="10">
    <source>
        <dbReference type="ARBA" id="ARBA00023063"/>
    </source>
</evidence>
<comment type="cofactor">
    <cofactor evidence="2">
        <name>[4Fe-4S] cluster</name>
        <dbReference type="ChEBI" id="CHEBI:49883"/>
    </cofactor>
</comment>
<dbReference type="InterPro" id="IPR041957">
    <property type="entry name" value="CT_Nitrate-R-NapA-like"/>
</dbReference>
<dbReference type="InterPro" id="IPR006656">
    <property type="entry name" value="Mopterin_OxRdtase"/>
</dbReference>
<name>A0ABP8UYI4_9GAMM</name>
<comment type="cofactor">
    <cofactor evidence="1">
        <name>Mo-bis(molybdopterin guanine dinucleotide)</name>
        <dbReference type="ChEBI" id="CHEBI:60539"/>
    </cofactor>
</comment>
<dbReference type="InterPro" id="IPR007419">
    <property type="entry name" value="BFD-like_2Fe2S-bd_dom"/>
</dbReference>
<dbReference type="CDD" id="cd02754">
    <property type="entry name" value="MopB_Nitrate-R-NapA-like"/>
    <property type="match status" value="1"/>
</dbReference>
<keyword evidence="7" id="KW-0560">Oxidoreductase</keyword>
<dbReference type="Gene3D" id="3.40.228.10">
    <property type="entry name" value="Dimethylsulfoxide Reductase, domain 2"/>
    <property type="match status" value="1"/>
</dbReference>
<dbReference type="PANTHER" id="PTHR43105">
    <property type="entry name" value="RESPIRATORY NITRATE REDUCTASE"/>
    <property type="match status" value="1"/>
</dbReference>
<feature type="domain" description="4Fe-4S Mo/W bis-MGD-type" evidence="11">
    <location>
        <begin position="6"/>
        <end position="64"/>
    </location>
</feature>
<accession>A0ABP8UYI4</accession>
<evidence type="ECO:0000313" key="12">
    <source>
        <dbReference type="EMBL" id="GAA4647991.1"/>
    </source>
</evidence>
<dbReference type="Pfam" id="PF01568">
    <property type="entry name" value="Molydop_binding"/>
    <property type="match status" value="1"/>
</dbReference>
<keyword evidence="4" id="KW-0004">4Fe-4S</keyword>
<proteinExistence type="inferred from homology"/>
<dbReference type="PANTHER" id="PTHR43105:SF9">
    <property type="entry name" value="NADPH-FE(3+) OXIDOREDUCTASE SUBUNIT ALPHA"/>
    <property type="match status" value="1"/>
</dbReference>
<dbReference type="Gene3D" id="2.20.25.90">
    <property type="entry name" value="ADC-like domains"/>
    <property type="match status" value="1"/>
</dbReference>
<evidence type="ECO:0000313" key="13">
    <source>
        <dbReference type="Proteomes" id="UP001500604"/>
    </source>
</evidence>
<dbReference type="InterPro" id="IPR009010">
    <property type="entry name" value="Asp_de-COase-like_dom_sf"/>
</dbReference>
<dbReference type="EMBL" id="BAABFL010000016">
    <property type="protein sequence ID" value="GAA4647991.1"/>
    <property type="molecule type" value="Genomic_DNA"/>
</dbReference>
<evidence type="ECO:0000256" key="7">
    <source>
        <dbReference type="ARBA" id="ARBA00023002"/>
    </source>
</evidence>
<evidence type="ECO:0000256" key="4">
    <source>
        <dbReference type="ARBA" id="ARBA00022485"/>
    </source>
</evidence>
<dbReference type="InterPro" id="IPR006963">
    <property type="entry name" value="Mopterin_OxRdtase_4Fe-4S_dom"/>
</dbReference>
<evidence type="ECO:0000256" key="8">
    <source>
        <dbReference type="ARBA" id="ARBA00023004"/>
    </source>
</evidence>
<dbReference type="SMART" id="SM00926">
    <property type="entry name" value="Molybdop_Fe4S4"/>
    <property type="match status" value="1"/>
</dbReference>
<evidence type="ECO:0000256" key="1">
    <source>
        <dbReference type="ARBA" id="ARBA00001942"/>
    </source>
</evidence>
<dbReference type="RefSeq" id="WP_345193053.1">
    <property type="nucleotide sequence ID" value="NZ_BAABFL010000016.1"/>
</dbReference>
<gene>
    <name evidence="12" type="ORF">GCM10023116_02530</name>
</gene>
<keyword evidence="10" id="KW-0534">Nitrate assimilation</keyword>
<dbReference type="Pfam" id="PF04879">
    <property type="entry name" value="Molybdop_Fe4S4"/>
    <property type="match status" value="1"/>
</dbReference>
<protein>
    <submittedName>
        <fullName evidence="12">Nitrate reductase</fullName>
    </submittedName>
</protein>
<dbReference type="Gene3D" id="1.10.10.1100">
    <property type="entry name" value="BFD-like [2Fe-2S]-binding domain"/>
    <property type="match status" value="1"/>
</dbReference>
<sequence length="893" mass="97887">MSVTEATEIKTTCAYCGVGCGIVAEKPPIDAEVIVVSGDPLHPANLGRLCSKGSALGETVHHENRLLYPMVNGNRVTWDAALTDVVSRLQSTIEQYGPQSVALYGSGQLLTEDYYVANKLMKGFVGSANIDTNSRLCMASTVAGHKRAFGTDTVPGCYEDLELADCLVLVGSNMAWCHPVLYQRIRAVKQSRGDRMKVVIIDPRRTDTCDIADLFLPIQPGTDSVLFNGLLIWLLEQEKVDHSYIIQHTSGFDRTLELARVTSPTVQVVSKKCGLEPEVVEIFYRWFAENDRSVTAWSQGVNQSSAGTDKVNAIINCHLATGRIGKPGSTPFSLTGQPNAMGGREVGGLANQLAAHLEFNRPDDVERVARFWQAPNMVGKPGLTAVEMFDAVSRGDIRFIWIMGTNPVVSMPDADRVKEALTLCPTVVVSDCIRNTDTADVADILLPAAGWSEKDGTVTNSERRISRQRRLRAPVGESRYDWSIMAEVGRRLGYGEAFSFQSPVEVFREHAALSAFENHPTMRPRDFDIGGLMHITGEGYDGLVPIQWPIPDTTSVGQARLFEDGHFFTETGKANFVPVSELAPVNMPDDNYPLILNTGRVRDHWHTMTRTALAPRLSQHRDEPFVELHPDDAASREITDQSLVVVSSQYGQVVVRARVTTHQQSGHVFVPMHWSGQFSRSGRVGSVVNPVVDPFSHQPDNKYTPVELRRFVAERYGVLLSRSPIALPETEYAVSVKSAACYRYELATAHDRESGFSAFLPELLSASKVEYDDVANGVKRCLYLQDGEVVAILFESQSYESLIDRAGLESAFIDDQDMALPQWQLLSGQPGKGAGCQGRQVCACFGVGENAIVSTIQQEKLDSVESVGDVLDAGTNCGSCIPEIRQLLASVNG</sequence>
<evidence type="ECO:0000256" key="6">
    <source>
        <dbReference type="ARBA" id="ARBA00022723"/>
    </source>
</evidence>
<dbReference type="Gene3D" id="3.40.50.740">
    <property type="match status" value="1"/>
</dbReference>
<keyword evidence="13" id="KW-1185">Reference proteome</keyword>
<evidence type="ECO:0000259" key="11">
    <source>
        <dbReference type="PROSITE" id="PS51669"/>
    </source>
</evidence>
<keyword evidence="5" id="KW-0500">Molybdenum</keyword>
<dbReference type="Gene3D" id="2.40.40.20">
    <property type="match status" value="1"/>
</dbReference>
<evidence type="ECO:0000256" key="2">
    <source>
        <dbReference type="ARBA" id="ARBA00001966"/>
    </source>
</evidence>
<keyword evidence="6" id="KW-0479">Metal-binding</keyword>